<dbReference type="EMBL" id="CP001958">
    <property type="protein sequence ID" value="ADG97116.1"/>
    <property type="molecule type" value="Genomic_DNA"/>
</dbReference>
<accession>D6ZCS4</accession>
<reference evidence="2 3" key="1">
    <citation type="journal article" date="2010" name="Stand. Genomic Sci.">
        <title>Complete genome sequence of Segniliparus rotundus type strain (CDC 1076).</title>
        <authorList>
            <person name="Sikorski J."/>
            <person name="Lapidus A."/>
            <person name="Copeland A."/>
            <person name="Misra M."/>
            <person name="Glavina Del Rio T."/>
            <person name="Nolan M."/>
            <person name="Lucas S."/>
            <person name="Chen F."/>
            <person name="Tice H."/>
            <person name="Cheng J.F."/>
            <person name="Jando M."/>
            <person name="Schneider S."/>
            <person name="Bruce D."/>
            <person name="Goodwin L."/>
            <person name="Pitluck S."/>
            <person name="Liolios K."/>
            <person name="Mikhailova N."/>
            <person name="Pati A."/>
            <person name="Ivanova N."/>
            <person name="Mavromatis K."/>
            <person name="Chen A."/>
            <person name="Palaniappan K."/>
            <person name="Chertkov O."/>
            <person name="Land M."/>
            <person name="Hauser L."/>
            <person name="Chang Y.J."/>
            <person name="Jeffries C.D."/>
            <person name="Brettin T."/>
            <person name="Detter J.C."/>
            <person name="Han C."/>
            <person name="Rohde M."/>
            <person name="Goker M."/>
            <person name="Bristow J."/>
            <person name="Eisen J.A."/>
            <person name="Markowitz V."/>
            <person name="Hugenholtz P."/>
            <person name="Kyrpides N.C."/>
            <person name="Klenk H.P."/>
        </authorList>
    </citation>
    <scope>NUCLEOTIDE SEQUENCE [LARGE SCALE GENOMIC DNA]</scope>
    <source>
        <strain evidence="3">ATCC BAA-972 / CDC 1076 / CIP 108378 / DSM 44985 / JCM 13578</strain>
    </source>
</reference>
<protein>
    <submittedName>
        <fullName evidence="2">Uncharacterized protein</fullName>
    </submittedName>
</protein>
<evidence type="ECO:0000256" key="1">
    <source>
        <dbReference type="SAM" id="MobiDB-lite"/>
    </source>
</evidence>
<organism evidence="2 3">
    <name type="scientific">Segniliparus rotundus (strain ATCC BAA-972 / CDC 1076 / CIP 108378 / DSM 44985 / JCM 13578)</name>
    <dbReference type="NCBI Taxonomy" id="640132"/>
    <lineage>
        <taxon>Bacteria</taxon>
        <taxon>Bacillati</taxon>
        <taxon>Actinomycetota</taxon>
        <taxon>Actinomycetes</taxon>
        <taxon>Mycobacteriales</taxon>
        <taxon>Segniliparaceae</taxon>
        <taxon>Segniliparus</taxon>
    </lineage>
</organism>
<dbReference type="RefSeq" id="WP_013137572.1">
    <property type="nucleotide sequence ID" value="NC_014168.1"/>
</dbReference>
<dbReference type="Proteomes" id="UP000002247">
    <property type="component" value="Chromosome"/>
</dbReference>
<gene>
    <name evidence="2" type="ordered locus">Srot_0634</name>
</gene>
<evidence type="ECO:0000313" key="3">
    <source>
        <dbReference type="Proteomes" id="UP000002247"/>
    </source>
</evidence>
<dbReference type="eggNOG" id="ENOG5031R5T">
    <property type="taxonomic scope" value="Bacteria"/>
</dbReference>
<keyword evidence="3" id="KW-1185">Reference proteome</keyword>
<name>D6ZCS4_SEGRD</name>
<sequence>MGIPSLTPCVLVIGLDPYRAPGCLDPKPVVDSLNKGLARFTEQGVGFETCLFGLDGSDDVEAILSNALRSRSWECVVVGGGVRKPEDQVELFEQVVNLIRRYAPSAAIAFNNAPENTFDAAARWVDTSRPDQPVGADDAESSSEKPH</sequence>
<dbReference type="STRING" id="640132.Srot_0634"/>
<feature type="region of interest" description="Disordered" evidence="1">
    <location>
        <begin position="125"/>
        <end position="147"/>
    </location>
</feature>
<proteinExistence type="predicted"/>
<dbReference type="KEGG" id="srt:Srot_0634"/>
<evidence type="ECO:0000313" key="2">
    <source>
        <dbReference type="EMBL" id="ADG97116.1"/>
    </source>
</evidence>
<dbReference type="AlphaFoldDB" id="D6ZCS4"/>
<dbReference type="HOGENOM" id="CLU_155849_0_0_11"/>